<dbReference type="EMBL" id="HACG01002344">
    <property type="protein sequence ID" value="CEK49209.1"/>
    <property type="molecule type" value="Transcribed_RNA"/>
</dbReference>
<feature type="non-terminal residue" evidence="1">
    <location>
        <position position="71"/>
    </location>
</feature>
<feature type="non-terminal residue" evidence="1">
    <location>
        <position position="1"/>
    </location>
</feature>
<gene>
    <name evidence="1" type="primary">ORF6844</name>
</gene>
<dbReference type="AlphaFoldDB" id="A0A0B6XZ74"/>
<organism evidence="1">
    <name type="scientific">Arion vulgaris</name>
    <dbReference type="NCBI Taxonomy" id="1028688"/>
    <lineage>
        <taxon>Eukaryota</taxon>
        <taxon>Metazoa</taxon>
        <taxon>Spiralia</taxon>
        <taxon>Lophotrochozoa</taxon>
        <taxon>Mollusca</taxon>
        <taxon>Gastropoda</taxon>
        <taxon>Heterobranchia</taxon>
        <taxon>Euthyneura</taxon>
        <taxon>Panpulmonata</taxon>
        <taxon>Eupulmonata</taxon>
        <taxon>Stylommatophora</taxon>
        <taxon>Helicina</taxon>
        <taxon>Arionoidea</taxon>
        <taxon>Arionidae</taxon>
        <taxon>Arion</taxon>
    </lineage>
</organism>
<accession>A0A0B6XZ74</accession>
<proteinExistence type="predicted"/>
<name>A0A0B6XZ74_9EUPU</name>
<protein>
    <submittedName>
        <fullName evidence="1">Uncharacterized protein</fullName>
    </submittedName>
</protein>
<evidence type="ECO:0000313" key="1">
    <source>
        <dbReference type="EMBL" id="CEK49209.1"/>
    </source>
</evidence>
<reference evidence="1" key="1">
    <citation type="submission" date="2014-12" db="EMBL/GenBank/DDBJ databases">
        <title>Insight into the proteome of Arion vulgaris.</title>
        <authorList>
            <person name="Aradska J."/>
            <person name="Bulat T."/>
            <person name="Smidak R."/>
            <person name="Sarate P."/>
            <person name="Gangsoo J."/>
            <person name="Sialana F."/>
            <person name="Bilban M."/>
            <person name="Lubec G."/>
        </authorList>
    </citation>
    <scope>NUCLEOTIDE SEQUENCE</scope>
    <source>
        <tissue evidence="1">Skin</tissue>
    </source>
</reference>
<sequence>KGNERTDALVSNAAIDNGFAMDINARRENIRSKDFKEEDKGYSLSRLLKIGAARWKNHKRNPSKYISQYRT</sequence>